<sequence>MGMKREEGVVCLVALFSFWAYATALLTPNGVNYEVLALMDIKKSLNDPHGVLNWDENSVDPCGWTMVGCSHDNLVITLAIPSQSLSGTISRSIGNLTHLTSVRLNNNKLAGAIPLALGNLTQLTFLDLSFNNLSGPVPRLQAKTFNVLGNPMICATGKEPDCKGTAPMPLSLSQNISQKQHHEDVCLGNLRRFQFRELQIATHNFSSKNILGKGGFGNVYKGYLHDGTVVAVKRLKDGSNIGGEIQFQTEVEMISLAVHRNLLRLYGFCITPTERLLVYPYMSNGSVALRLKAPEYLSTGQSSEKTDVFGFGILLLELITGQRALEFGKAANQKGAMLDWVKKIHQEKKLDMLVDKNFRNNYDPVELEEMVQVALLCTQFLPIHRPKMSEVVRMLEGDGLAEKWEASQRAESTRCRANEFSSSGRYSDLTDDSSLLVQAMELSGPR</sequence>
<keyword evidence="5" id="KW-0677">Repeat</keyword>
<protein>
    <submittedName>
        <fullName evidence="11">Protein NSP-INTERACTING kinase</fullName>
    </submittedName>
</protein>
<reference evidence="11" key="1">
    <citation type="submission" date="2020-06" db="EMBL/GenBank/DDBJ databases">
        <authorList>
            <person name="Li T."/>
            <person name="Hu X."/>
            <person name="Zhang T."/>
            <person name="Song X."/>
            <person name="Zhang H."/>
            <person name="Dai N."/>
            <person name="Sheng W."/>
            <person name="Hou X."/>
            <person name="Wei L."/>
        </authorList>
    </citation>
    <scope>NUCLEOTIDE SEQUENCE</scope>
    <source>
        <strain evidence="11">G02</strain>
        <tissue evidence="11">Leaf</tissue>
    </source>
</reference>
<dbReference type="EMBL" id="JACGWJ010000004">
    <property type="protein sequence ID" value="KAL0424827.1"/>
    <property type="molecule type" value="Genomic_DNA"/>
</dbReference>
<dbReference type="InterPro" id="IPR000719">
    <property type="entry name" value="Prot_kinase_dom"/>
</dbReference>
<dbReference type="InterPro" id="IPR011009">
    <property type="entry name" value="Kinase-like_dom_sf"/>
</dbReference>
<keyword evidence="7" id="KW-0472">Membrane</keyword>
<dbReference type="Pfam" id="PF07714">
    <property type="entry name" value="PK_Tyr_Ser-Thr"/>
    <property type="match status" value="1"/>
</dbReference>
<organism evidence="11">
    <name type="scientific">Sesamum radiatum</name>
    <name type="common">Black benniseed</name>
    <dbReference type="NCBI Taxonomy" id="300843"/>
    <lineage>
        <taxon>Eukaryota</taxon>
        <taxon>Viridiplantae</taxon>
        <taxon>Streptophyta</taxon>
        <taxon>Embryophyta</taxon>
        <taxon>Tracheophyta</taxon>
        <taxon>Spermatophyta</taxon>
        <taxon>Magnoliopsida</taxon>
        <taxon>eudicotyledons</taxon>
        <taxon>Gunneridae</taxon>
        <taxon>Pentapetalae</taxon>
        <taxon>asterids</taxon>
        <taxon>lamiids</taxon>
        <taxon>Lamiales</taxon>
        <taxon>Pedaliaceae</taxon>
        <taxon>Sesamum</taxon>
    </lineage>
</organism>
<keyword evidence="11" id="KW-0808">Transferase</keyword>
<dbReference type="Pfam" id="PF00560">
    <property type="entry name" value="LRR_1"/>
    <property type="match status" value="2"/>
</dbReference>
<comment type="subcellular location">
    <subcellularLocation>
        <location evidence="1">Membrane</location>
        <topology evidence="1">Single-pass membrane protein</topology>
    </subcellularLocation>
</comment>
<dbReference type="GO" id="GO:0004672">
    <property type="term" value="F:protein kinase activity"/>
    <property type="evidence" value="ECO:0007669"/>
    <property type="project" value="InterPro"/>
</dbReference>
<feature type="binding site" evidence="8">
    <location>
        <position position="233"/>
    </location>
    <ligand>
        <name>ATP</name>
        <dbReference type="ChEBI" id="CHEBI:30616"/>
    </ligand>
</feature>
<dbReference type="Gene3D" id="1.10.510.10">
    <property type="entry name" value="Transferase(Phosphotransferase) domain 1"/>
    <property type="match status" value="1"/>
</dbReference>
<keyword evidence="11" id="KW-0418">Kinase</keyword>
<comment type="caution">
    <text evidence="11">The sequence shown here is derived from an EMBL/GenBank/DDBJ whole genome shotgun (WGS) entry which is preliminary data.</text>
</comment>
<evidence type="ECO:0000256" key="9">
    <source>
        <dbReference type="SAM" id="SignalP"/>
    </source>
</evidence>
<dbReference type="InterPro" id="IPR032675">
    <property type="entry name" value="LRR_dom_sf"/>
</dbReference>
<dbReference type="GO" id="GO:0016020">
    <property type="term" value="C:membrane"/>
    <property type="evidence" value="ECO:0007669"/>
    <property type="project" value="UniProtKB-SubCell"/>
</dbReference>
<feature type="signal peptide" evidence="9">
    <location>
        <begin position="1"/>
        <end position="24"/>
    </location>
</feature>
<keyword evidence="8" id="KW-0547">Nucleotide-binding</keyword>
<keyword evidence="2" id="KW-0433">Leucine-rich repeat</keyword>
<dbReference type="PROSITE" id="PS00107">
    <property type="entry name" value="PROTEIN_KINASE_ATP"/>
    <property type="match status" value="1"/>
</dbReference>
<dbReference type="Gene3D" id="3.80.10.10">
    <property type="entry name" value="Ribonuclease Inhibitor"/>
    <property type="match status" value="1"/>
</dbReference>
<dbReference type="GO" id="GO:0005524">
    <property type="term" value="F:ATP binding"/>
    <property type="evidence" value="ECO:0007669"/>
    <property type="project" value="UniProtKB-UniRule"/>
</dbReference>
<evidence type="ECO:0000259" key="10">
    <source>
        <dbReference type="PROSITE" id="PS50011"/>
    </source>
</evidence>
<keyword evidence="4 9" id="KW-0732">Signal</keyword>
<dbReference type="AlphaFoldDB" id="A0AAW2V6I5"/>
<dbReference type="PANTHER" id="PTHR47988">
    <property type="entry name" value="SOMATIC EMBRYOGENESIS RECEPTOR KINASE 1"/>
    <property type="match status" value="1"/>
</dbReference>
<dbReference type="Gene3D" id="3.30.200.20">
    <property type="entry name" value="Phosphorylase Kinase, domain 1"/>
    <property type="match status" value="1"/>
</dbReference>
<dbReference type="InterPro" id="IPR001611">
    <property type="entry name" value="Leu-rich_rpt"/>
</dbReference>
<keyword evidence="6" id="KW-1133">Transmembrane helix</keyword>
<accession>A0AAW2V6I5</accession>
<evidence type="ECO:0000313" key="11">
    <source>
        <dbReference type="EMBL" id="KAL0424827.1"/>
    </source>
</evidence>
<evidence type="ECO:0000256" key="4">
    <source>
        <dbReference type="ARBA" id="ARBA00022729"/>
    </source>
</evidence>
<dbReference type="FunFam" id="3.80.10.10:FF:000129">
    <property type="entry name" value="Leucine-rich repeat receptor-like kinase"/>
    <property type="match status" value="1"/>
</dbReference>
<keyword evidence="3" id="KW-0812">Transmembrane</keyword>
<keyword evidence="8" id="KW-0067">ATP-binding</keyword>
<evidence type="ECO:0000256" key="3">
    <source>
        <dbReference type="ARBA" id="ARBA00022692"/>
    </source>
</evidence>
<evidence type="ECO:0000256" key="5">
    <source>
        <dbReference type="ARBA" id="ARBA00022737"/>
    </source>
</evidence>
<dbReference type="Pfam" id="PF08263">
    <property type="entry name" value="LRRNT_2"/>
    <property type="match status" value="1"/>
</dbReference>
<dbReference type="InterPro" id="IPR017441">
    <property type="entry name" value="Protein_kinase_ATP_BS"/>
</dbReference>
<proteinExistence type="predicted"/>
<dbReference type="InterPro" id="IPR001245">
    <property type="entry name" value="Ser-Thr/Tyr_kinase_cat_dom"/>
</dbReference>
<evidence type="ECO:0000256" key="6">
    <source>
        <dbReference type="ARBA" id="ARBA00022989"/>
    </source>
</evidence>
<dbReference type="SUPFAM" id="SSF52058">
    <property type="entry name" value="L domain-like"/>
    <property type="match status" value="1"/>
</dbReference>
<gene>
    <name evidence="11" type="ORF">Sradi_1017500</name>
</gene>
<dbReference type="InterPro" id="IPR013210">
    <property type="entry name" value="LRR_N_plant-typ"/>
</dbReference>
<dbReference type="FunFam" id="3.30.200.20:FF:000015">
    <property type="entry name" value="Somatic embryogenesis receptor kinase 1"/>
    <property type="match status" value="1"/>
</dbReference>
<feature type="domain" description="Protein kinase" evidence="10">
    <location>
        <begin position="205"/>
        <end position="446"/>
    </location>
</feature>
<evidence type="ECO:0000256" key="1">
    <source>
        <dbReference type="ARBA" id="ARBA00004167"/>
    </source>
</evidence>
<evidence type="ECO:0000256" key="2">
    <source>
        <dbReference type="ARBA" id="ARBA00022614"/>
    </source>
</evidence>
<dbReference type="SUPFAM" id="SSF56112">
    <property type="entry name" value="Protein kinase-like (PK-like)"/>
    <property type="match status" value="1"/>
</dbReference>
<reference evidence="11" key="2">
    <citation type="journal article" date="2024" name="Plant">
        <title>Genomic evolution and insights into agronomic trait innovations of Sesamum species.</title>
        <authorList>
            <person name="Miao H."/>
            <person name="Wang L."/>
            <person name="Qu L."/>
            <person name="Liu H."/>
            <person name="Sun Y."/>
            <person name="Le M."/>
            <person name="Wang Q."/>
            <person name="Wei S."/>
            <person name="Zheng Y."/>
            <person name="Lin W."/>
            <person name="Duan Y."/>
            <person name="Cao H."/>
            <person name="Xiong S."/>
            <person name="Wang X."/>
            <person name="Wei L."/>
            <person name="Li C."/>
            <person name="Ma Q."/>
            <person name="Ju M."/>
            <person name="Zhao R."/>
            <person name="Li G."/>
            <person name="Mu C."/>
            <person name="Tian Q."/>
            <person name="Mei H."/>
            <person name="Zhang T."/>
            <person name="Gao T."/>
            <person name="Zhang H."/>
        </authorList>
    </citation>
    <scope>NUCLEOTIDE SEQUENCE</scope>
    <source>
        <strain evidence="11">G02</strain>
    </source>
</reference>
<name>A0AAW2V6I5_SESRA</name>
<evidence type="ECO:0000256" key="8">
    <source>
        <dbReference type="PROSITE-ProRule" id="PRU10141"/>
    </source>
</evidence>
<evidence type="ECO:0000256" key="7">
    <source>
        <dbReference type="ARBA" id="ARBA00023136"/>
    </source>
</evidence>
<dbReference type="PROSITE" id="PS50011">
    <property type="entry name" value="PROTEIN_KINASE_DOM"/>
    <property type="match status" value="1"/>
</dbReference>
<feature type="chain" id="PRO_5043665942" evidence="9">
    <location>
        <begin position="25"/>
        <end position="446"/>
    </location>
</feature>